<evidence type="ECO:0000256" key="9">
    <source>
        <dbReference type="ARBA" id="ARBA00022927"/>
    </source>
</evidence>
<keyword evidence="15" id="KW-1185">Reference proteome</keyword>
<evidence type="ECO:0000256" key="6">
    <source>
        <dbReference type="ARBA" id="ARBA00022475"/>
    </source>
</evidence>
<comment type="subcellular location">
    <subcellularLocation>
        <location evidence="2">Cell inner membrane</location>
        <topology evidence="2">Single-pass type II membrane protein</topology>
    </subcellularLocation>
    <subcellularLocation>
        <location evidence="12">Cell membrane</location>
        <topology evidence="12">Single-pass type II membrane protein</topology>
    </subcellularLocation>
</comment>
<dbReference type="RefSeq" id="WP_106893115.1">
    <property type="nucleotide sequence ID" value="NZ_CP027860.1"/>
</dbReference>
<keyword evidence="6" id="KW-1003">Cell membrane</keyword>
<evidence type="ECO:0000256" key="11">
    <source>
        <dbReference type="ARBA" id="ARBA00023136"/>
    </source>
</evidence>
<evidence type="ECO:0000256" key="3">
    <source>
        <dbReference type="ARBA" id="ARBA00005811"/>
    </source>
</evidence>
<evidence type="ECO:0000256" key="8">
    <source>
        <dbReference type="ARBA" id="ARBA00022692"/>
    </source>
</evidence>
<name>A0A2P1PWF6_9GAMM</name>
<dbReference type="GO" id="GO:0005886">
    <property type="term" value="C:plasma membrane"/>
    <property type="evidence" value="ECO:0007669"/>
    <property type="project" value="UniProtKB-SubCell"/>
</dbReference>
<dbReference type="PANTHER" id="PTHR30558">
    <property type="entry name" value="EXBD MEMBRANE COMPONENT OF PMF-DRIVEN MACROMOLECULE IMPORT SYSTEM"/>
    <property type="match status" value="1"/>
</dbReference>
<evidence type="ECO:0000256" key="4">
    <source>
        <dbReference type="ARBA" id="ARBA00011471"/>
    </source>
</evidence>
<dbReference type="PANTHER" id="PTHR30558:SF12">
    <property type="entry name" value="BIOPOLYMER TRANSPORT PROTEIN EXBD"/>
    <property type="match status" value="1"/>
</dbReference>
<keyword evidence="10 13" id="KW-1133">Transmembrane helix</keyword>
<comment type="similarity">
    <text evidence="3 12">Belongs to the ExbD/TolR family.</text>
</comment>
<evidence type="ECO:0000256" key="10">
    <source>
        <dbReference type="ARBA" id="ARBA00022989"/>
    </source>
</evidence>
<proteinExistence type="inferred from homology"/>
<keyword evidence="8 12" id="KW-0812">Transmembrane</keyword>
<dbReference type="AlphaFoldDB" id="A0A2P1PWF6"/>
<evidence type="ECO:0000256" key="7">
    <source>
        <dbReference type="ARBA" id="ARBA00022519"/>
    </source>
</evidence>
<evidence type="ECO:0000256" key="12">
    <source>
        <dbReference type="RuleBase" id="RU003879"/>
    </source>
</evidence>
<comment type="subunit">
    <text evidence="4">The accessory proteins ExbB and ExbD seem to form a complex with TonB.</text>
</comment>
<dbReference type="Pfam" id="PF02472">
    <property type="entry name" value="ExbD"/>
    <property type="match status" value="1"/>
</dbReference>
<dbReference type="InterPro" id="IPR003400">
    <property type="entry name" value="ExbD"/>
</dbReference>
<keyword evidence="9 12" id="KW-0653">Protein transport</keyword>
<accession>A0A2P1PWF6</accession>
<comment type="function">
    <text evidence="1">Involved in the TonB-dependent energy-dependent transport of various receptor-bound substrates.</text>
</comment>
<dbReference type="KEGG" id="xba:C7S18_19380"/>
<evidence type="ECO:0000313" key="14">
    <source>
        <dbReference type="EMBL" id="AVP99195.1"/>
    </source>
</evidence>
<keyword evidence="11 13" id="KW-0472">Membrane</keyword>
<reference evidence="14 15" key="1">
    <citation type="submission" date="2018-03" db="EMBL/GenBank/DDBJ databases">
        <title>Ahniella affigens gen. nov., sp. nov., a gammaproteobacterium isolated from sandy soil near a stream.</title>
        <authorList>
            <person name="Ko Y."/>
            <person name="Kim J.-H."/>
        </authorList>
    </citation>
    <scope>NUCLEOTIDE SEQUENCE [LARGE SCALE GENOMIC DNA]</scope>
    <source>
        <strain evidence="14 15">D13</strain>
    </source>
</reference>
<dbReference type="GO" id="GO:0022857">
    <property type="term" value="F:transmembrane transporter activity"/>
    <property type="evidence" value="ECO:0007669"/>
    <property type="project" value="InterPro"/>
</dbReference>
<evidence type="ECO:0000256" key="13">
    <source>
        <dbReference type="SAM" id="Phobius"/>
    </source>
</evidence>
<dbReference type="GO" id="GO:0015031">
    <property type="term" value="P:protein transport"/>
    <property type="evidence" value="ECO:0007669"/>
    <property type="project" value="UniProtKB-KW"/>
</dbReference>
<dbReference type="Gene3D" id="3.30.420.270">
    <property type="match status" value="1"/>
</dbReference>
<evidence type="ECO:0000256" key="1">
    <source>
        <dbReference type="ARBA" id="ARBA00003540"/>
    </source>
</evidence>
<evidence type="ECO:0000256" key="5">
    <source>
        <dbReference type="ARBA" id="ARBA00022448"/>
    </source>
</evidence>
<dbReference type="EMBL" id="CP027860">
    <property type="protein sequence ID" value="AVP99195.1"/>
    <property type="molecule type" value="Genomic_DNA"/>
</dbReference>
<keyword evidence="5 12" id="KW-0813">Transport</keyword>
<dbReference type="OrthoDB" id="9798629at2"/>
<evidence type="ECO:0000256" key="2">
    <source>
        <dbReference type="ARBA" id="ARBA00004249"/>
    </source>
</evidence>
<sequence>MAFSNNSGGGAMADINVTPLVDVMLVLLIIFMITVPIMSHKIMIDLPQKTNNPVDQPDPPKPLEISINRDGTLFLDGQPIQLEVLEAQFAVDSRKDPQPMVQIKADPYTQYEVLADLMGSAKNNGMAKIGFEAPVSQ</sequence>
<reference evidence="14 15" key="2">
    <citation type="submission" date="2018-03" db="EMBL/GenBank/DDBJ databases">
        <authorList>
            <person name="Keele B.F."/>
        </authorList>
    </citation>
    <scope>NUCLEOTIDE SEQUENCE [LARGE SCALE GENOMIC DNA]</scope>
    <source>
        <strain evidence="14 15">D13</strain>
    </source>
</reference>
<protein>
    <submittedName>
        <fullName evidence="14">Biopolymer transporter ExbD</fullName>
    </submittedName>
</protein>
<keyword evidence="7" id="KW-0997">Cell inner membrane</keyword>
<gene>
    <name evidence="14" type="ORF">C7S18_19380</name>
</gene>
<evidence type="ECO:0000313" key="15">
    <source>
        <dbReference type="Proteomes" id="UP000241074"/>
    </source>
</evidence>
<organism evidence="14 15">
    <name type="scientific">Ahniella affigens</name>
    <dbReference type="NCBI Taxonomy" id="2021234"/>
    <lineage>
        <taxon>Bacteria</taxon>
        <taxon>Pseudomonadati</taxon>
        <taxon>Pseudomonadota</taxon>
        <taxon>Gammaproteobacteria</taxon>
        <taxon>Lysobacterales</taxon>
        <taxon>Rhodanobacteraceae</taxon>
        <taxon>Ahniella</taxon>
    </lineage>
</organism>
<dbReference type="Proteomes" id="UP000241074">
    <property type="component" value="Chromosome"/>
</dbReference>
<feature type="transmembrane region" description="Helical" evidence="13">
    <location>
        <begin position="20"/>
        <end position="39"/>
    </location>
</feature>